<dbReference type="RefSeq" id="WP_344160053.1">
    <property type="nucleotide sequence ID" value="NZ_BAAANF010000021.1"/>
</dbReference>
<dbReference type="Pfam" id="PF13577">
    <property type="entry name" value="SnoaL_4"/>
    <property type="match status" value="1"/>
</dbReference>
<organism evidence="2 3">
    <name type="scientific">Kribbella yunnanensis</name>
    <dbReference type="NCBI Taxonomy" id="190194"/>
    <lineage>
        <taxon>Bacteria</taxon>
        <taxon>Bacillati</taxon>
        <taxon>Actinomycetota</taxon>
        <taxon>Actinomycetes</taxon>
        <taxon>Propionibacteriales</taxon>
        <taxon>Kribbellaceae</taxon>
        <taxon>Kribbella</taxon>
    </lineage>
</organism>
<evidence type="ECO:0000313" key="3">
    <source>
        <dbReference type="Proteomes" id="UP001500280"/>
    </source>
</evidence>
<keyword evidence="3" id="KW-1185">Reference proteome</keyword>
<accession>A0ABP4UN23</accession>
<reference evidence="3" key="1">
    <citation type="journal article" date="2019" name="Int. J. Syst. Evol. Microbiol.">
        <title>The Global Catalogue of Microorganisms (GCM) 10K type strain sequencing project: providing services to taxonomists for standard genome sequencing and annotation.</title>
        <authorList>
            <consortium name="The Broad Institute Genomics Platform"/>
            <consortium name="The Broad Institute Genome Sequencing Center for Infectious Disease"/>
            <person name="Wu L."/>
            <person name="Ma J."/>
        </authorList>
    </citation>
    <scope>NUCLEOTIDE SEQUENCE [LARGE SCALE GENOMIC DNA]</scope>
    <source>
        <strain evidence="3">JCM 14307</strain>
    </source>
</reference>
<evidence type="ECO:0000259" key="1">
    <source>
        <dbReference type="Pfam" id="PF13577"/>
    </source>
</evidence>
<dbReference type="InterPro" id="IPR037401">
    <property type="entry name" value="SnoaL-like"/>
</dbReference>
<proteinExistence type="predicted"/>
<dbReference type="Gene3D" id="3.10.450.50">
    <property type="match status" value="1"/>
</dbReference>
<dbReference type="InterPro" id="IPR032710">
    <property type="entry name" value="NTF2-like_dom_sf"/>
</dbReference>
<name>A0ABP4UN23_9ACTN</name>
<protein>
    <submittedName>
        <fullName evidence="2">Nuclear transport factor 2 family protein</fullName>
    </submittedName>
</protein>
<dbReference type="SUPFAM" id="SSF54427">
    <property type="entry name" value="NTF2-like"/>
    <property type="match status" value="1"/>
</dbReference>
<dbReference type="Proteomes" id="UP001500280">
    <property type="component" value="Unassembled WGS sequence"/>
</dbReference>
<evidence type="ECO:0000313" key="2">
    <source>
        <dbReference type="EMBL" id="GAA1706769.1"/>
    </source>
</evidence>
<comment type="caution">
    <text evidence="2">The sequence shown here is derived from an EMBL/GenBank/DDBJ whole genome shotgun (WGS) entry which is preliminary data.</text>
</comment>
<gene>
    <name evidence="2" type="ORF">GCM10009745_63300</name>
</gene>
<sequence length="178" mass="19322">MTNMPNSFEARLRAVEDKLAIYDLLATHPLSADTGEQDLIEAIYTDGVIFDRGPHLDGAQGRDAMVQLVQRDEHRAAIAGGLAHFGSLPLVDVSGDTAVAVSYLALITPDHEGAPRDLPNHGLSQGYRIHRVLANRWTLERDTDGWRIASRTLFPADGTGAALDLLRAAGAEHLHNSR</sequence>
<feature type="domain" description="SnoaL-like" evidence="1">
    <location>
        <begin position="14"/>
        <end position="152"/>
    </location>
</feature>
<dbReference type="EMBL" id="BAAANF010000021">
    <property type="protein sequence ID" value="GAA1706769.1"/>
    <property type="molecule type" value="Genomic_DNA"/>
</dbReference>